<keyword evidence="2" id="KW-0560">Oxidoreductase</keyword>
<dbReference type="InterPro" id="IPR057326">
    <property type="entry name" value="KR_dom"/>
</dbReference>
<feature type="domain" description="Ketoreductase" evidence="4">
    <location>
        <begin position="8"/>
        <end position="192"/>
    </location>
</feature>
<keyword evidence="6" id="KW-1185">Reference proteome</keyword>
<dbReference type="Gene3D" id="3.40.50.720">
    <property type="entry name" value="NAD(P)-binding Rossmann-like Domain"/>
    <property type="match status" value="1"/>
</dbReference>
<evidence type="ECO:0000313" key="5">
    <source>
        <dbReference type="EMBL" id="SEW49629.1"/>
    </source>
</evidence>
<evidence type="ECO:0000256" key="2">
    <source>
        <dbReference type="ARBA" id="ARBA00023002"/>
    </source>
</evidence>
<dbReference type="InterPro" id="IPR020904">
    <property type="entry name" value="Sc_DH/Rdtase_CS"/>
</dbReference>
<evidence type="ECO:0000259" key="4">
    <source>
        <dbReference type="SMART" id="SM00822"/>
    </source>
</evidence>
<organism evidence="5 6">
    <name type="scientific">Chitinophaga arvensicola</name>
    <dbReference type="NCBI Taxonomy" id="29529"/>
    <lineage>
        <taxon>Bacteria</taxon>
        <taxon>Pseudomonadati</taxon>
        <taxon>Bacteroidota</taxon>
        <taxon>Chitinophagia</taxon>
        <taxon>Chitinophagales</taxon>
        <taxon>Chitinophagaceae</taxon>
        <taxon>Chitinophaga</taxon>
    </lineage>
</organism>
<gene>
    <name evidence="5" type="ORF">SAMN04488122_3509</name>
</gene>
<reference evidence="6" key="1">
    <citation type="submission" date="2016-10" db="EMBL/GenBank/DDBJ databases">
        <authorList>
            <person name="Varghese N."/>
            <person name="Submissions S."/>
        </authorList>
    </citation>
    <scope>NUCLEOTIDE SEQUENCE [LARGE SCALE GENOMIC DNA]</scope>
    <source>
        <strain evidence="6">DSM 3695</strain>
    </source>
</reference>
<sequence>MSINISGKVIVITGASSGIGLATAKILSAQGAIVSLGARRIERLTPLVEEINSRGGKALARRTDVSVREDVLALVADTVAAFGKVDVMVNNAGVMPLSLIEDLKFEEWNQMIDVNVKGVLYGIAAVLPYFKQQRSGQVINVSSLAGHMVAPTSAVYSATKAAVLMLSEGFRQEVKPYNIRTTVVSPGLVESELSHTISAVEVKVAIDELRKLSIPAENIANAIAYVISQPEEVDVSEILIRPTAQPM</sequence>
<comment type="similarity">
    <text evidence="1 3">Belongs to the short-chain dehydrogenases/reductases (SDR) family.</text>
</comment>
<dbReference type="SUPFAM" id="SSF51735">
    <property type="entry name" value="NAD(P)-binding Rossmann-fold domains"/>
    <property type="match status" value="1"/>
</dbReference>
<dbReference type="SMART" id="SM00822">
    <property type="entry name" value="PKS_KR"/>
    <property type="match status" value="1"/>
</dbReference>
<evidence type="ECO:0000256" key="1">
    <source>
        <dbReference type="ARBA" id="ARBA00006484"/>
    </source>
</evidence>
<dbReference type="PRINTS" id="PR00081">
    <property type="entry name" value="GDHRDH"/>
</dbReference>
<dbReference type="Pfam" id="PF00106">
    <property type="entry name" value="adh_short"/>
    <property type="match status" value="1"/>
</dbReference>
<accession>A0A1I0S6G9</accession>
<dbReference type="InterPro" id="IPR036291">
    <property type="entry name" value="NAD(P)-bd_dom_sf"/>
</dbReference>
<dbReference type="STRING" id="29529.SAMN04488122_3509"/>
<dbReference type="PANTHER" id="PTHR43115">
    <property type="entry name" value="DEHYDROGENASE/REDUCTASE SDR FAMILY MEMBER 11"/>
    <property type="match status" value="1"/>
</dbReference>
<dbReference type="FunFam" id="3.40.50.720:FF:000047">
    <property type="entry name" value="NADP-dependent L-serine/L-allo-threonine dehydrogenase"/>
    <property type="match status" value="1"/>
</dbReference>
<dbReference type="PANTHER" id="PTHR43115:SF4">
    <property type="entry name" value="DEHYDROGENASE_REDUCTASE SDR FAMILY MEMBER 11"/>
    <property type="match status" value="1"/>
</dbReference>
<dbReference type="OrthoDB" id="9775296at2"/>
<dbReference type="AlphaFoldDB" id="A0A1I0S6G9"/>
<evidence type="ECO:0000256" key="3">
    <source>
        <dbReference type="RuleBase" id="RU000363"/>
    </source>
</evidence>
<name>A0A1I0S6G9_9BACT</name>
<dbReference type="PROSITE" id="PS00061">
    <property type="entry name" value="ADH_SHORT"/>
    <property type="match status" value="1"/>
</dbReference>
<dbReference type="EMBL" id="FOJG01000002">
    <property type="protein sequence ID" value="SEW49629.1"/>
    <property type="molecule type" value="Genomic_DNA"/>
</dbReference>
<dbReference type="InterPro" id="IPR002347">
    <property type="entry name" value="SDR_fam"/>
</dbReference>
<evidence type="ECO:0000313" key="6">
    <source>
        <dbReference type="Proteomes" id="UP000199310"/>
    </source>
</evidence>
<dbReference type="GO" id="GO:0016616">
    <property type="term" value="F:oxidoreductase activity, acting on the CH-OH group of donors, NAD or NADP as acceptor"/>
    <property type="evidence" value="ECO:0007669"/>
    <property type="project" value="UniProtKB-ARBA"/>
</dbReference>
<proteinExistence type="inferred from homology"/>
<dbReference type="RefSeq" id="WP_089896941.1">
    <property type="nucleotide sequence ID" value="NZ_FOJG01000002.1"/>
</dbReference>
<dbReference type="Proteomes" id="UP000199310">
    <property type="component" value="Unassembled WGS sequence"/>
</dbReference>
<protein>
    <submittedName>
        <fullName evidence="5">NADP-dependent 3-hydroxy acid dehydrogenase YdfG</fullName>
    </submittedName>
</protein>
<dbReference type="PRINTS" id="PR00080">
    <property type="entry name" value="SDRFAMILY"/>
</dbReference>